<dbReference type="GO" id="GO:0003838">
    <property type="term" value="F:sterol 24-C-methyltransferase activity"/>
    <property type="evidence" value="ECO:0007669"/>
    <property type="project" value="TreeGrafter"/>
</dbReference>
<dbReference type="PANTHER" id="PTHR44068:SF1">
    <property type="entry name" value="HYPOTHETICAL LOC100005854"/>
    <property type="match status" value="1"/>
</dbReference>
<keyword evidence="1 3" id="KW-0808">Transferase</keyword>
<dbReference type="CDD" id="cd02440">
    <property type="entry name" value="AdoMet_MTases"/>
    <property type="match status" value="1"/>
</dbReference>
<reference evidence="5 6" key="1">
    <citation type="journal article" date="2011" name="PLoS Pathog.">
        <title>Endophytic Life Strategies Decoded by Genome and Transcriptome Analyses of the Mutualistic Root Symbiont Piriformospora indica.</title>
        <authorList>
            <person name="Zuccaro A."/>
            <person name="Lahrmann U."/>
            <person name="Guldener U."/>
            <person name="Langen G."/>
            <person name="Pfiffi S."/>
            <person name="Biedenkopf D."/>
            <person name="Wong P."/>
            <person name="Samans B."/>
            <person name="Grimm C."/>
            <person name="Basiewicz M."/>
            <person name="Murat C."/>
            <person name="Martin F."/>
            <person name="Kogel K.H."/>
        </authorList>
    </citation>
    <scope>NUCLEOTIDE SEQUENCE [LARGE SCALE GENOMIC DNA]</scope>
    <source>
        <strain evidence="5 6">DSM 11827</strain>
    </source>
</reference>
<comment type="similarity">
    <text evidence="2 3">Belongs to the class I-like SAM-binding methyltransferase superfamily. Erg6/SMT family.</text>
</comment>
<dbReference type="HOGENOM" id="CLU_039068_5_3_1"/>
<evidence type="ECO:0000256" key="1">
    <source>
        <dbReference type="ARBA" id="ARBA00022679"/>
    </source>
</evidence>
<evidence type="ECO:0000256" key="3">
    <source>
        <dbReference type="PROSITE-ProRule" id="PRU01022"/>
    </source>
</evidence>
<feature type="domain" description="SAM-dependent methyltransferase Erg6/SMT-type" evidence="4">
    <location>
        <begin position="49"/>
        <end position="346"/>
    </location>
</feature>
<dbReference type="PANTHER" id="PTHR44068">
    <property type="entry name" value="ZGC:194242"/>
    <property type="match status" value="1"/>
</dbReference>
<dbReference type="GO" id="GO:0032259">
    <property type="term" value="P:methylation"/>
    <property type="evidence" value="ECO:0007669"/>
    <property type="project" value="UniProtKB-KW"/>
</dbReference>
<evidence type="ECO:0000256" key="2">
    <source>
        <dbReference type="ARBA" id="ARBA00038188"/>
    </source>
</evidence>
<dbReference type="OMA" id="NGIATMM"/>
<gene>
    <name evidence="5" type="ORF">PIIN_08241</name>
</gene>
<comment type="caution">
    <text evidence="5">The sequence shown here is derived from an EMBL/GenBank/DDBJ whole genome shotgun (WGS) entry which is preliminary data.</text>
</comment>
<dbReference type="GO" id="GO:0005783">
    <property type="term" value="C:endoplasmic reticulum"/>
    <property type="evidence" value="ECO:0007669"/>
    <property type="project" value="TreeGrafter"/>
</dbReference>
<dbReference type="Pfam" id="PF08498">
    <property type="entry name" value="Sterol_MT_C"/>
    <property type="match status" value="1"/>
</dbReference>
<dbReference type="InterPro" id="IPR029063">
    <property type="entry name" value="SAM-dependent_MTases_sf"/>
</dbReference>
<dbReference type="InParanoid" id="G4TSJ5"/>
<keyword evidence="6" id="KW-1185">Reference proteome</keyword>
<evidence type="ECO:0000313" key="6">
    <source>
        <dbReference type="Proteomes" id="UP000007148"/>
    </source>
</evidence>
<dbReference type="OrthoDB" id="4310724at2759"/>
<dbReference type="Pfam" id="PF13847">
    <property type="entry name" value="Methyltransf_31"/>
    <property type="match status" value="1"/>
</dbReference>
<accession>G4TSJ5</accession>
<dbReference type="InterPro" id="IPR050447">
    <property type="entry name" value="Erg6_SMT_methyltransf"/>
</dbReference>
<dbReference type="FunFam" id="3.40.50.150:FF:000232">
    <property type="entry name" value="Sterol 24-C-methyltransferase erg6"/>
    <property type="match status" value="1"/>
</dbReference>
<name>G4TSJ5_SERID</name>
<dbReference type="eggNOG" id="KOG1269">
    <property type="taxonomic scope" value="Eukaryota"/>
</dbReference>
<keyword evidence="3 5" id="KW-0489">Methyltransferase</keyword>
<keyword evidence="3" id="KW-0949">S-adenosyl-L-methionine</keyword>
<dbReference type="STRING" id="1109443.G4TSJ5"/>
<evidence type="ECO:0000259" key="4">
    <source>
        <dbReference type="PROSITE" id="PS51685"/>
    </source>
</evidence>
<dbReference type="InterPro" id="IPR030384">
    <property type="entry name" value="MeTrfase_SMT"/>
</dbReference>
<dbReference type="FunCoup" id="G4TSJ5">
    <property type="interactions" value="144"/>
</dbReference>
<dbReference type="AlphaFoldDB" id="G4TSJ5"/>
<proteinExistence type="inferred from homology"/>
<sequence length="347" mass="39356">MSSNGTLKDGRQLDRIDAYAKHWQKDLKTNTDADTENRNADYENVVNGYYDGATELYEWGWGSCFHFSRFYKGEAFNQSIARHEHFLASKMNLKPGMRVLDVGCGIGGPAREIARFADVHITGLNNNQFQINRATRYTAKAGLSDQVTFVKGDFMKLSEQFGENSFDAVYAIEATVHAPSFEGVYGEILKVLKPGGIFGVYEWVMTPEWDPKNPVHKQIAHEIEISSGIPEMRPLAVSRRAFDNVGFEVLYEEDLAERPDPIAWYYPLEGDIFKAQTLYDLFMCWRISWSGRIISHSAIWFMEKVGLVPKGTVEVTEQLKHALKGIVDGGKTKLFTPMYLVVARKPQ</sequence>
<dbReference type="SUPFAM" id="SSF53335">
    <property type="entry name" value="S-adenosyl-L-methionine-dependent methyltransferases"/>
    <property type="match status" value="1"/>
</dbReference>
<dbReference type="GO" id="GO:0006696">
    <property type="term" value="P:ergosterol biosynthetic process"/>
    <property type="evidence" value="ECO:0007669"/>
    <property type="project" value="TreeGrafter"/>
</dbReference>
<dbReference type="Proteomes" id="UP000007148">
    <property type="component" value="Unassembled WGS sequence"/>
</dbReference>
<dbReference type="PROSITE" id="PS51685">
    <property type="entry name" value="SAM_MT_ERG6_SMT"/>
    <property type="match status" value="1"/>
</dbReference>
<dbReference type="EMBL" id="CAFZ01000298">
    <property type="protein sequence ID" value="CCA74288.1"/>
    <property type="molecule type" value="Genomic_DNA"/>
</dbReference>
<dbReference type="Gene3D" id="3.40.50.150">
    <property type="entry name" value="Vaccinia Virus protein VP39"/>
    <property type="match status" value="1"/>
</dbReference>
<dbReference type="InterPro" id="IPR013705">
    <property type="entry name" value="Sterol_MeTrfase_C"/>
</dbReference>
<protein>
    <submittedName>
        <fullName evidence="5">Probable delta(24)-sterol c-methyltransferase (Erg6)</fullName>
    </submittedName>
</protein>
<dbReference type="InterPro" id="IPR025714">
    <property type="entry name" value="Methyltranfer_dom"/>
</dbReference>
<organism evidence="5 6">
    <name type="scientific">Serendipita indica (strain DSM 11827)</name>
    <name type="common">Root endophyte fungus</name>
    <name type="synonym">Piriformospora indica</name>
    <dbReference type="NCBI Taxonomy" id="1109443"/>
    <lineage>
        <taxon>Eukaryota</taxon>
        <taxon>Fungi</taxon>
        <taxon>Dikarya</taxon>
        <taxon>Basidiomycota</taxon>
        <taxon>Agaricomycotina</taxon>
        <taxon>Agaricomycetes</taxon>
        <taxon>Sebacinales</taxon>
        <taxon>Serendipitaceae</taxon>
        <taxon>Serendipita</taxon>
    </lineage>
</organism>
<evidence type="ECO:0000313" key="5">
    <source>
        <dbReference type="EMBL" id="CCA74288.1"/>
    </source>
</evidence>